<protein>
    <submittedName>
        <fullName evidence="2">Uncharacterized protein</fullName>
    </submittedName>
</protein>
<feature type="region of interest" description="Disordered" evidence="1">
    <location>
        <begin position="1"/>
        <end position="58"/>
    </location>
</feature>
<feature type="region of interest" description="Disordered" evidence="1">
    <location>
        <begin position="70"/>
        <end position="120"/>
    </location>
</feature>
<evidence type="ECO:0000256" key="1">
    <source>
        <dbReference type="SAM" id="MobiDB-lite"/>
    </source>
</evidence>
<dbReference type="Proteomes" id="UP000251960">
    <property type="component" value="Chromosome 4"/>
</dbReference>
<reference evidence="2 3" key="1">
    <citation type="journal article" date="2018" name="Nat. Genet.">
        <title>Extensive intraspecific gene order and gene structural variations between Mo17 and other maize genomes.</title>
        <authorList>
            <person name="Sun S."/>
            <person name="Zhou Y."/>
            <person name="Chen J."/>
            <person name="Shi J."/>
            <person name="Zhao H."/>
            <person name="Zhao H."/>
            <person name="Song W."/>
            <person name="Zhang M."/>
            <person name="Cui Y."/>
            <person name="Dong X."/>
            <person name="Liu H."/>
            <person name="Ma X."/>
            <person name="Jiao Y."/>
            <person name="Wang B."/>
            <person name="Wei X."/>
            <person name="Stein J.C."/>
            <person name="Glaubitz J.C."/>
            <person name="Lu F."/>
            <person name="Yu G."/>
            <person name="Liang C."/>
            <person name="Fengler K."/>
            <person name="Li B."/>
            <person name="Rafalski A."/>
            <person name="Schnable P.S."/>
            <person name="Ware D.H."/>
            <person name="Buckler E.S."/>
            <person name="Lai J."/>
        </authorList>
    </citation>
    <scope>NUCLEOTIDE SEQUENCE [LARGE SCALE GENOMIC DNA]</scope>
    <source>
        <strain evidence="3">cv. Missouri 17</strain>
        <tissue evidence="2">Seedling</tissue>
    </source>
</reference>
<evidence type="ECO:0000313" key="3">
    <source>
        <dbReference type="Proteomes" id="UP000251960"/>
    </source>
</evidence>
<sequence length="120" mass="12846">MGGAESLQGETTTEWGSSAGFQPTRRGEVGGGEGRCEGRDMAPCTRDRGAGRSDGRWEELRRAREERCRAAAVGRKGSQPWSREGRRLPAGCGAGDAGQRRAAGSVETPWEKELSSLLQP</sequence>
<accession>A0A3L6F9G5</accession>
<gene>
    <name evidence="2" type="ORF">Zm00014a_024335</name>
</gene>
<feature type="compositionally biased region" description="Polar residues" evidence="1">
    <location>
        <begin position="8"/>
        <end position="21"/>
    </location>
</feature>
<name>A0A3L6F9G5_MAIZE</name>
<organism evidence="2 3">
    <name type="scientific">Zea mays</name>
    <name type="common">Maize</name>
    <dbReference type="NCBI Taxonomy" id="4577"/>
    <lineage>
        <taxon>Eukaryota</taxon>
        <taxon>Viridiplantae</taxon>
        <taxon>Streptophyta</taxon>
        <taxon>Embryophyta</taxon>
        <taxon>Tracheophyta</taxon>
        <taxon>Spermatophyta</taxon>
        <taxon>Magnoliopsida</taxon>
        <taxon>Liliopsida</taxon>
        <taxon>Poales</taxon>
        <taxon>Poaceae</taxon>
        <taxon>PACMAD clade</taxon>
        <taxon>Panicoideae</taxon>
        <taxon>Andropogonodae</taxon>
        <taxon>Andropogoneae</taxon>
        <taxon>Tripsacinae</taxon>
        <taxon>Zea</taxon>
    </lineage>
</organism>
<evidence type="ECO:0000313" key="2">
    <source>
        <dbReference type="EMBL" id="PWZ29558.1"/>
    </source>
</evidence>
<dbReference type="AlphaFoldDB" id="A0A3L6F9G5"/>
<comment type="caution">
    <text evidence="2">The sequence shown here is derived from an EMBL/GenBank/DDBJ whole genome shotgun (WGS) entry which is preliminary data.</text>
</comment>
<feature type="compositionally biased region" description="Basic and acidic residues" evidence="1">
    <location>
        <begin position="34"/>
        <end position="58"/>
    </location>
</feature>
<proteinExistence type="predicted"/>
<dbReference type="EMBL" id="NCVQ01000005">
    <property type="protein sequence ID" value="PWZ29558.1"/>
    <property type="molecule type" value="Genomic_DNA"/>
</dbReference>